<evidence type="ECO:0000313" key="5">
    <source>
        <dbReference type="Proteomes" id="UP001530293"/>
    </source>
</evidence>
<name>A0ABD3MS97_9STRA</name>
<evidence type="ECO:0000256" key="3">
    <source>
        <dbReference type="SAM" id="MobiDB-lite"/>
    </source>
</evidence>
<evidence type="ECO:0000256" key="2">
    <source>
        <dbReference type="ARBA" id="ARBA00022946"/>
    </source>
</evidence>
<reference evidence="4 5" key="1">
    <citation type="submission" date="2024-10" db="EMBL/GenBank/DDBJ databases">
        <title>Updated reference genomes for cyclostephanoid diatoms.</title>
        <authorList>
            <person name="Roberts W.R."/>
            <person name="Alverson A.J."/>
        </authorList>
    </citation>
    <scope>NUCLEOTIDE SEQUENCE [LARGE SCALE GENOMIC DNA]</scope>
    <source>
        <strain evidence="4 5">AJA232-27</strain>
    </source>
</reference>
<gene>
    <name evidence="4" type="ORF">ACHAWU_003419</name>
</gene>
<dbReference type="Pfam" id="PF08536">
    <property type="entry name" value="Whirly"/>
    <property type="match status" value="1"/>
</dbReference>
<dbReference type="PANTHER" id="PTHR31745:SF1">
    <property type="entry name" value="SINGLE-STRANDED DNA-BINDING PROTEIN WHY2, MITOCHONDRIAL"/>
    <property type="match status" value="1"/>
</dbReference>
<protein>
    <submittedName>
        <fullName evidence="4">Uncharacterized protein</fullName>
    </submittedName>
</protein>
<dbReference type="PANTHER" id="PTHR31745">
    <property type="entry name" value="SINGLE-STRANDED DNA-BINDING PROTEIN WHY2, MITOCHONDRIAL"/>
    <property type="match status" value="1"/>
</dbReference>
<evidence type="ECO:0000313" key="4">
    <source>
        <dbReference type="EMBL" id="KAL3766663.1"/>
    </source>
</evidence>
<dbReference type="InterPro" id="IPR013742">
    <property type="entry name" value="Whirly"/>
</dbReference>
<comment type="similarity">
    <text evidence="1">Belongs to the Whirly family.</text>
</comment>
<dbReference type="SUPFAM" id="SSF54447">
    <property type="entry name" value="ssDNA-binding transcriptional regulator domain"/>
    <property type="match status" value="1"/>
</dbReference>
<keyword evidence="2" id="KW-0809">Transit peptide</keyword>
<accession>A0ABD3MS97</accession>
<dbReference type="EMBL" id="JALLBG020000082">
    <property type="protein sequence ID" value="KAL3766663.1"/>
    <property type="molecule type" value="Genomic_DNA"/>
</dbReference>
<dbReference type="Proteomes" id="UP001530293">
    <property type="component" value="Unassembled WGS sequence"/>
</dbReference>
<comment type="caution">
    <text evidence="4">The sequence shown here is derived from an EMBL/GenBank/DDBJ whole genome shotgun (WGS) entry which is preliminary data.</text>
</comment>
<sequence>MMPRRAFPQYTSFGPEYAMGVRAMLPQFKRSGGDGVSVERRGKLLLEFIPRNNSGSGFAWTQKISFSLTVEEVGLLLSQLPGNAVELSHPAFGPESGGGAGEGGEEPIMGRGNSGVRQLAGDVIEKVLTIVPGEGGTVAFTIDYAKDGVPGQTPPGTEGMLP</sequence>
<organism evidence="4 5">
    <name type="scientific">Discostella pseudostelligera</name>
    <dbReference type="NCBI Taxonomy" id="259834"/>
    <lineage>
        <taxon>Eukaryota</taxon>
        <taxon>Sar</taxon>
        <taxon>Stramenopiles</taxon>
        <taxon>Ochrophyta</taxon>
        <taxon>Bacillariophyta</taxon>
        <taxon>Coscinodiscophyceae</taxon>
        <taxon>Thalassiosirophycidae</taxon>
        <taxon>Stephanodiscales</taxon>
        <taxon>Stephanodiscaceae</taxon>
        <taxon>Discostella</taxon>
    </lineage>
</organism>
<dbReference type="Gene3D" id="2.30.31.10">
    <property type="entry name" value="Transcriptional Coactivator Pc4, Chain A"/>
    <property type="match status" value="1"/>
</dbReference>
<proteinExistence type="inferred from homology"/>
<dbReference type="AlphaFoldDB" id="A0ABD3MS97"/>
<feature type="region of interest" description="Disordered" evidence="3">
    <location>
        <begin position="90"/>
        <end position="114"/>
    </location>
</feature>
<evidence type="ECO:0000256" key="1">
    <source>
        <dbReference type="ARBA" id="ARBA00006061"/>
    </source>
</evidence>
<dbReference type="InterPro" id="IPR009044">
    <property type="entry name" value="ssDNA-bd_transcriptional_reg"/>
</dbReference>
<keyword evidence="5" id="KW-1185">Reference proteome</keyword>